<dbReference type="PANTHER" id="PTHR30024">
    <property type="entry name" value="ALIPHATIC SULFONATES-BINDING PROTEIN-RELATED"/>
    <property type="match status" value="1"/>
</dbReference>
<proteinExistence type="predicted"/>
<reference evidence="2" key="1">
    <citation type="submission" date="2018-06" db="EMBL/GenBank/DDBJ databases">
        <authorList>
            <person name="Zhirakovskaya E."/>
        </authorList>
    </citation>
    <scope>NUCLEOTIDE SEQUENCE</scope>
</reference>
<gene>
    <name evidence="2" type="ORF">MNBD_NITROSPINAE03-1291</name>
</gene>
<keyword evidence="1" id="KW-0812">Transmembrane</keyword>
<keyword evidence="1" id="KW-0472">Membrane</keyword>
<organism evidence="2">
    <name type="scientific">hydrothermal vent metagenome</name>
    <dbReference type="NCBI Taxonomy" id="652676"/>
    <lineage>
        <taxon>unclassified sequences</taxon>
        <taxon>metagenomes</taxon>
        <taxon>ecological metagenomes</taxon>
    </lineage>
</organism>
<dbReference type="Gene3D" id="3.40.190.10">
    <property type="entry name" value="Periplasmic binding protein-like II"/>
    <property type="match status" value="2"/>
</dbReference>
<dbReference type="Pfam" id="PF13379">
    <property type="entry name" value="NMT1_2"/>
    <property type="match status" value="1"/>
</dbReference>
<dbReference type="PANTHER" id="PTHR30024:SF42">
    <property type="entry name" value="ALIPHATIC SULFONATES-BINDING PROTEIN-RELATED"/>
    <property type="match status" value="1"/>
</dbReference>
<name>A0A3B1BGZ8_9ZZZZ</name>
<accession>A0A3B1BGZ8</accession>
<keyword evidence="1" id="KW-1133">Transmembrane helix</keyword>
<evidence type="ECO:0000256" key="1">
    <source>
        <dbReference type="SAM" id="Phobius"/>
    </source>
</evidence>
<dbReference type="AlphaFoldDB" id="A0A3B1BGZ8"/>
<sequence>MNKYEHLDQFREKDEVDALIGDFFKSKITKREFISKAMAIGLSLSSIGAFLASVGAPEKAYAAPPSGKPADITIGFFPSWIGGWSGVVLKHKKFWQNYLPKGSKVTWDVQVVGPPIVTNLLADKNQIGYMGDTPAIVSSTKRDIADLRMVSCNLFSRTGQMCAIMMVHKSAPKFKGFKEFIKWLDGKKIAASGKGSCGDRLVTALLKKGNITADVQFLSPTIVKTALMSKKVDAVQAFQPHVAQIEDKGIGRVAVTGSVFDSMDADFIVMRKDFIDANYEAAKGWVKADIDGGKFIMSNPYETVKFVGAELPGFSTKSLWKAIYGAYDPKVGGQEENCIIPTGFDKGVRDFIDFNFSFLKEKKTIIIDKLPDGAIYTKLVDEAVKEMGVKLPLGIIKGKPDSAYKG</sequence>
<evidence type="ECO:0008006" key="3">
    <source>
        <dbReference type="Google" id="ProtNLM"/>
    </source>
</evidence>
<protein>
    <recommendedName>
        <fullName evidence="3">SsuA/THI5-like domain-containing protein</fullName>
    </recommendedName>
</protein>
<feature type="transmembrane region" description="Helical" evidence="1">
    <location>
        <begin position="33"/>
        <end position="52"/>
    </location>
</feature>
<feature type="transmembrane region" description="Helical" evidence="1">
    <location>
        <begin position="72"/>
        <end position="89"/>
    </location>
</feature>
<evidence type="ECO:0000313" key="2">
    <source>
        <dbReference type="EMBL" id="VAX15372.1"/>
    </source>
</evidence>
<dbReference type="EMBL" id="UOGB01000014">
    <property type="protein sequence ID" value="VAX15372.1"/>
    <property type="molecule type" value="Genomic_DNA"/>
</dbReference>
<dbReference type="SUPFAM" id="SSF53850">
    <property type="entry name" value="Periplasmic binding protein-like II"/>
    <property type="match status" value="1"/>
</dbReference>